<name>A0A6M4GXL3_9PROT</name>
<dbReference type="EC" id="6.3.4.19" evidence="8"/>
<dbReference type="PANTHER" id="PTHR43033:SF1">
    <property type="entry name" value="TRNA(ILE)-LYSIDINE SYNTHASE-RELATED"/>
    <property type="match status" value="1"/>
</dbReference>
<gene>
    <name evidence="8 10" type="primary">tilS</name>
    <name evidence="10" type="ORF">DSM104443_02835</name>
</gene>
<keyword evidence="4 8" id="KW-0819">tRNA processing</keyword>
<dbReference type="Pfam" id="PF11734">
    <property type="entry name" value="TilS_C"/>
    <property type="match status" value="1"/>
</dbReference>
<dbReference type="EMBL" id="CP053069">
    <property type="protein sequence ID" value="QJR11752.1"/>
    <property type="molecule type" value="Genomic_DNA"/>
</dbReference>
<evidence type="ECO:0000259" key="9">
    <source>
        <dbReference type="SMART" id="SM00977"/>
    </source>
</evidence>
<evidence type="ECO:0000256" key="6">
    <source>
        <dbReference type="ARBA" id="ARBA00022840"/>
    </source>
</evidence>
<dbReference type="SUPFAM" id="SSF52402">
    <property type="entry name" value="Adenine nucleotide alpha hydrolases-like"/>
    <property type="match status" value="1"/>
</dbReference>
<evidence type="ECO:0000256" key="8">
    <source>
        <dbReference type="HAMAP-Rule" id="MF_01161"/>
    </source>
</evidence>
<dbReference type="GO" id="GO:0005737">
    <property type="term" value="C:cytoplasm"/>
    <property type="evidence" value="ECO:0007669"/>
    <property type="project" value="UniProtKB-SubCell"/>
</dbReference>
<comment type="similarity">
    <text evidence="8">Belongs to the tRNA(Ile)-lysidine synthase family.</text>
</comment>
<dbReference type="InterPro" id="IPR012795">
    <property type="entry name" value="tRNA_Ile_lys_synt_N"/>
</dbReference>
<comment type="catalytic activity">
    <reaction evidence="7 8">
        <text>cytidine(34) in tRNA(Ile2) + L-lysine + ATP = lysidine(34) in tRNA(Ile2) + AMP + diphosphate + H(+)</text>
        <dbReference type="Rhea" id="RHEA:43744"/>
        <dbReference type="Rhea" id="RHEA-COMP:10625"/>
        <dbReference type="Rhea" id="RHEA-COMP:10670"/>
        <dbReference type="ChEBI" id="CHEBI:15378"/>
        <dbReference type="ChEBI" id="CHEBI:30616"/>
        <dbReference type="ChEBI" id="CHEBI:32551"/>
        <dbReference type="ChEBI" id="CHEBI:33019"/>
        <dbReference type="ChEBI" id="CHEBI:82748"/>
        <dbReference type="ChEBI" id="CHEBI:83665"/>
        <dbReference type="ChEBI" id="CHEBI:456215"/>
        <dbReference type="EC" id="6.3.4.19"/>
    </reaction>
</comment>
<dbReference type="Gene3D" id="3.40.50.620">
    <property type="entry name" value="HUPs"/>
    <property type="match status" value="1"/>
</dbReference>
<evidence type="ECO:0000256" key="7">
    <source>
        <dbReference type="ARBA" id="ARBA00048539"/>
    </source>
</evidence>
<dbReference type="Gene3D" id="1.20.59.20">
    <property type="match status" value="1"/>
</dbReference>
<dbReference type="SUPFAM" id="SSF56037">
    <property type="entry name" value="PheT/TilS domain"/>
    <property type="match status" value="1"/>
</dbReference>
<proteinExistence type="inferred from homology"/>
<keyword evidence="5 8" id="KW-0547">Nucleotide-binding</keyword>
<dbReference type="InterPro" id="IPR011063">
    <property type="entry name" value="TilS/TtcA_N"/>
</dbReference>
<organism evidence="10 11">
    <name type="scientific">Usitatibacter rugosus</name>
    <dbReference type="NCBI Taxonomy" id="2732067"/>
    <lineage>
        <taxon>Bacteria</taxon>
        <taxon>Pseudomonadati</taxon>
        <taxon>Pseudomonadota</taxon>
        <taxon>Betaproteobacteria</taxon>
        <taxon>Nitrosomonadales</taxon>
        <taxon>Usitatibacteraceae</taxon>
        <taxon>Usitatibacter</taxon>
    </lineage>
</organism>
<evidence type="ECO:0000313" key="11">
    <source>
        <dbReference type="Proteomes" id="UP000501534"/>
    </source>
</evidence>
<evidence type="ECO:0000313" key="10">
    <source>
        <dbReference type="EMBL" id="QJR11752.1"/>
    </source>
</evidence>
<dbReference type="PANTHER" id="PTHR43033">
    <property type="entry name" value="TRNA(ILE)-LYSIDINE SYNTHASE-RELATED"/>
    <property type="match status" value="1"/>
</dbReference>
<dbReference type="SUPFAM" id="SSF82829">
    <property type="entry name" value="MesJ substrate recognition domain-like"/>
    <property type="match status" value="1"/>
</dbReference>
<evidence type="ECO:0000256" key="3">
    <source>
        <dbReference type="ARBA" id="ARBA00022598"/>
    </source>
</evidence>
<dbReference type="AlphaFoldDB" id="A0A6M4GXL3"/>
<keyword evidence="6 8" id="KW-0067">ATP-binding</keyword>
<dbReference type="HAMAP" id="MF_01161">
    <property type="entry name" value="tRNA_Ile_lys_synt"/>
    <property type="match status" value="1"/>
</dbReference>
<dbReference type="NCBIfam" id="TIGR02433">
    <property type="entry name" value="lysidine_TilS_C"/>
    <property type="match status" value="1"/>
</dbReference>
<evidence type="ECO:0000256" key="2">
    <source>
        <dbReference type="ARBA" id="ARBA00022490"/>
    </source>
</evidence>
<dbReference type="InterPro" id="IPR012094">
    <property type="entry name" value="tRNA_Ile_lys_synt"/>
</dbReference>
<dbReference type="InterPro" id="IPR015262">
    <property type="entry name" value="tRNA_Ile_lys_synt_subst-bd"/>
</dbReference>
<dbReference type="GO" id="GO:0032267">
    <property type="term" value="F:tRNA(Ile)-lysidine synthase activity"/>
    <property type="evidence" value="ECO:0007669"/>
    <property type="project" value="UniProtKB-EC"/>
</dbReference>
<accession>A0A6M4GXL3</accession>
<protein>
    <recommendedName>
        <fullName evidence="8">tRNA(Ile)-lysidine synthase</fullName>
        <ecNumber evidence="8">6.3.4.19</ecNumber>
    </recommendedName>
    <alternativeName>
        <fullName evidence="8">tRNA(Ile)-2-lysyl-cytidine synthase</fullName>
    </alternativeName>
    <alternativeName>
        <fullName evidence="8">tRNA(Ile)-lysidine synthetase</fullName>
    </alternativeName>
</protein>
<keyword evidence="2 8" id="KW-0963">Cytoplasm</keyword>
<keyword evidence="3 8" id="KW-0436">Ligase</keyword>
<feature type="binding site" evidence="8">
    <location>
        <begin position="31"/>
        <end position="36"/>
    </location>
    <ligand>
        <name>ATP</name>
        <dbReference type="ChEBI" id="CHEBI:30616"/>
    </ligand>
</feature>
<comment type="subcellular location">
    <subcellularLocation>
        <location evidence="1 8">Cytoplasm</location>
    </subcellularLocation>
</comment>
<dbReference type="InterPro" id="IPR014729">
    <property type="entry name" value="Rossmann-like_a/b/a_fold"/>
</dbReference>
<reference evidence="10 11" key="1">
    <citation type="submission" date="2020-04" db="EMBL/GenBank/DDBJ databases">
        <title>Usitatibacter rugosus gen. nov., sp. nov. and Usitatibacter palustris sp. nov., novel members of Usitatibacteraceae fam. nov. within the order Nitrosomonadales isolated from soil.</title>
        <authorList>
            <person name="Huber K.J."/>
            <person name="Neumann-Schaal M."/>
            <person name="Geppert A."/>
            <person name="Luckner M."/>
            <person name="Wanner G."/>
            <person name="Overmann J."/>
        </authorList>
    </citation>
    <scope>NUCLEOTIDE SEQUENCE [LARGE SCALE GENOMIC DNA]</scope>
    <source>
        <strain evidence="10 11">0125_3</strain>
    </source>
</reference>
<evidence type="ECO:0000256" key="4">
    <source>
        <dbReference type="ARBA" id="ARBA00022694"/>
    </source>
</evidence>
<sequence>MASSRNSPSEALLRSLRAHVAPGTPVCAGLSGGLDSVVLLHLLATQREAHGFELSALHVHHGLSPNADRWASACEQLCETLRVPLSIERVHVERDSGTGLEAAAREARYGAYARASASVIALAHHLDDQAETVLLQLLRGTGLRGAAGMPEWRALPGTTASLWRPLLSVTRSELESYAKTQGLTWIEDESNASTAFDRNFLRLQVAPLLEGRFPGWKQAISRFSRHAGTSAALLEQAAREEGVDPGSPLAVELLRAQSPEARAHALRTYLEDQGLPMPTEARLAEMTRQLTEAREDARVRIEHGGAALVRHRDTVHVDRGPRGASPWNVPWAGEEEVALGADRGAVRFATATGAGIAERYTHDGTWHFGPRAGGERIRLEAERPTRTLKNLLQETGVPDWERGRLPLLFHGGALVWVPRVGVAAGYRCGAGEPGRVPEWFPGARA</sequence>
<comment type="domain">
    <text evidence="8">The N-terminal region contains the highly conserved SGGXDS motif, predicted to be a P-loop motif involved in ATP binding.</text>
</comment>
<comment type="function">
    <text evidence="8">Ligates lysine onto the cytidine present at position 34 of the AUA codon-specific tRNA(Ile) that contains the anticodon CAU, in an ATP-dependent manner. Cytidine is converted to lysidine, thus changing the amino acid specificity of the tRNA from methionine to isoleucine.</text>
</comment>
<dbReference type="KEGG" id="uru:DSM104443_02835"/>
<keyword evidence="11" id="KW-1185">Reference proteome</keyword>
<feature type="domain" description="Lysidine-tRNA(Ile) synthetase C-terminal" evidence="9">
    <location>
        <begin position="366"/>
        <end position="439"/>
    </location>
</feature>
<dbReference type="GO" id="GO:0005524">
    <property type="term" value="F:ATP binding"/>
    <property type="evidence" value="ECO:0007669"/>
    <property type="project" value="UniProtKB-UniRule"/>
</dbReference>
<dbReference type="Pfam" id="PF09179">
    <property type="entry name" value="TilS"/>
    <property type="match status" value="1"/>
</dbReference>
<dbReference type="Pfam" id="PF01171">
    <property type="entry name" value="ATP_bind_3"/>
    <property type="match status" value="1"/>
</dbReference>
<dbReference type="GO" id="GO:0006400">
    <property type="term" value="P:tRNA modification"/>
    <property type="evidence" value="ECO:0007669"/>
    <property type="project" value="UniProtKB-UniRule"/>
</dbReference>
<evidence type="ECO:0000256" key="1">
    <source>
        <dbReference type="ARBA" id="ARBA00004496"/>
    </source>
</evidence>
<dbReference type="NCBIfam" id="TIGR02432">
    <property type="entry name" value="lysidine_TilS_N"/>
    <property type="match status" value="1"/>
</dbReference>
<dbReference type="InterPro" id="IPR012796">
    <property type="entry name" value="Lysidine-tRNA-synth_C"/>
</dbReference>
<dbReference type="Proteomes" id="UP000501534">
    <property type="component" value="Chromosome"/>
</dbReference>
<dbReference type="SMART" id="SM00977">
    <property type="entry name" value="TilS_C"/>
    <property type="match status" value="1"/>
</dbReference>
<dbReference type="RefSeq" id="WP_171093343.1">
    <property type="nucleotide sequence ID" value="NZ_CP053069.1"/>
</dbReference>
<dbReference type="CDD" id="cd01992">
    <property type="entry name" value="TilS_N"/>
    <property type="match status" value="1"/>
</dbReference>
<evidence type="ECO:0000256" key="5">
    <source>
        <dbReference type="ARBA" id="ARBA00022741"/>
    </source>
</evidence>